<organism evidence="3 4">
    <name type="scientific">Ogataea philodendri</name>
    <dbReference type="NCBI Taxonomy" id="1378263"/>
    <lineage>
        <taxon>Eukaryota</taxon>
        <taxon>Fungi</taxon>
        <taxon>Dikarya</taxon>
        <taxon>Ascomycota</taxon>
        <taxon>Saccharomycotina</taxon>
        <taxon>Pichiomycetes</taxon>
        <taxon>Pichiales</taxon>
        <taxon>Pichiaceae</taxon>
        <taxon>Ogataea</taxon>
    </lineage>
</organism>
<sequence length="1044" mass="117226">MELTHAEENPKILTDPFEVRIAIQAMKGLTVLLSVFQIPDAERIVRQVIELSQTPNLAKGLVSAYVQFCKEQNCILSSGCIELLIDAMLKIPYYPSATILNEKLLTLKSYISRSPAVMLKLCESWQQFVLSCVMSVECPSYDRLMKVTLSLYAEFSKICNRTTRQTCFNILDMESHTLTQSYPVIASLEAFKTNKSVCDAVVEALTALIHRKEYETAMELWAHLLYISSSFTWKNGLETWNHLVSWISVFTTCFNDEGETPKLAALHAWRSVIFSYQYSLSFKTSAVLESEAEEYQLKSKFHVLAHPLRSFSGEIDEPLMSAYETLFTRLYYSLYRFLSKNPVSGGDREGWVIDWVVELVKDLCFGTTTSSIQVEVGYSILTQLFSTTPQKSKQTFKMTAKDCFLGSSGEDLQLPTLNPGWVCIRRSDFVQLLTKALSYDYADSLARLKLMISFLDASKNGQSALDSYRYIEDLPVLSKAIFGSSLGKNRIQFADLRESMLEMVQKFGFQAMLTPSADIPCFFILALQYYSVEETNDAALNSTCVDLLHFTLEHDHSSYISVCQMLIQLNSGRFADDVAGSLLESASYVHTLGSFESWKTIKEYLSPELFIDLLVRLVELGCELKKDPKLVFEEQVRFWKSIGLFEYGMPYLVVLFHRLRTTPATHPISTFWLAFLIDFEAEPEVSTAALLLETLGLGNSCASEEYALVHSYVAKVSAAAPESKPVQDLTVALQNLQSLLDMRKDQVSAFVSSLTPPLQILPPEEPSAVDLPEEEPLVSETEPEKEPQGQENETEAEPPVSENVPAEKPSAPENEPTAVEQPSSLDNSQIATEPETLVISSGDEEQEPHTAPEVQQPDSQPPSQAEKRPVLDSSDRSSQAVPPPQRNFSSNGQTHSTSETNLAQLQSTPQPQVFPDPYNPLRPATFDPDQSVYSDAGRLAPYPPPFPYPGYPFYPPMMRPPPMGQPDANPYSMYYWNPYQMPPPPAGPGPILDQSDPEDWVHLEGLVTRLNQTHANGVVELDETKKRKLEDDLFSLLTCLKKRR</sequence>
<dbReference type="RefSeq" id="XP_046060869.1">
    <property type="nucleotide sequence ID" value="XM_046204868.1"/>
</dbReference>
<evidence type="ECO:0000313" key="4">
    <source>
        <dbReference type="Proteomes" id="UP000769157"/>
    </source>
</evidence>
<feature type="region of interest" description="Disordered" evidence="1">
    <location>
        <begin position="757"/>
        <end position="933"/>
    </location>
</feature>
<reference evidence="3" key="1">
    <citation type="journal article" date="2021" name="Open Biol.">
        <title>Shared evolutionary footprints suggest mitochondrial oxidative damage underlies multiple complex I losses in fungi.</title>
        <authorList>
            <person name="Schikora-Tamarit M.A."/>
            <person name="Marcet-Houben M."/>
            <person name="Nosek J."/>
            <person name="Gabaldon T."/>
        </authorList>
    </citation>
    <scope>NUCLEOTIDE SEQUENCE</scope>
    <source>
        <strain evidence="3">CBS6075</strain>
    </source>
</reference>
<proteinExistence type="predicted"/>
<accession>A0A9P8P602</accession>
<feature type="compositionally biased region" description="Basic and acidic residues" evidence="1">
    <location>
        <begin position="865"/>
        <end position="875"/>
    </location>
</feature>
<evidence type="ECO:0000256" key="1">
    <source>
        <dbReference type="SAM" id="MobiDB-lite"/>
    </source>
</evidence>
<dbReference type="AlphaFoldDB" id="A0A9P8P602"/>
<evidence type="ECO:0000313" key="3">
    <source>
        <dbReference type="EMBL" id="KAH3665665.1"/>
    </source>
</evidence>
<dbReference type="GeneID" id="70235818"/>
<protein>
    <recommendedName>
        <fullName evidence="2">Telomere-associated protein Rif1 N-terminal domain-containing protein</fullName>
    </recommendedName>
</protein>
<feature type="compositionally biased region" description="Polar residues" evidence="1">
    <location>
        <begin position="820"/>
        <end position="831"/>
    </location>
</feature>
<dbReference type="InterPro" id="IPR022031">
    <property type="entry name" value="Rif1_N"/>
</dbReference>
<dbReference type="OrthoDB" id="3993580at2759"/>
<name>A0A9P8P602_9ASCO</name>
<dbReference type="Proteomes" id="UP000769157">
    <property type="component" value="Unassembled WGS sequence"/>
</dbReference>
<evidence type="ECO:0000259" key="2">
    <source>
        <dbReference type="Pfam" id="PF12231"/>
    </source>
</evidence>
<keyword evidence="4" id="KW-1185">Reference proteome</keyword>
<feature type="domain" description="Telomere-associated protein Rif1 N-terminal" evidence="2">
    <location>
        <begin position="15"/>
        <end position="336"/>
    </location>
</feature>
<dbReference type="Pfam" id="PF12231">
    <property type="entry name" value="Rif1_N"/>
    <property type="match status" value="1"/>
</dbReference>
<comment type="caution">
    <text evidence="3">The sequence shown here is derived from an EMBL/GenBank/DDBJ whole genome shotgun (WGS) entry which is preliminary data.</text>
</comment>
<dbReference type="EMBL" id="JAEUBE010000295">
    <property type="protein sequence ID" value="KAH3665665.1"/>
    <property type="molecule type" value="Genomic_DNA"/>
</dbReference>
<feature type="compositionally biased region" description="Acidic residues" evidence="1">
    <location>
        <begin position="771"/>
        <end position="781"/>
    </location>
</feature>
<gene>
    <name evidence="3" type="ORF">OGAPHI_003853</name>
</gene>
<reference evidence="3" key="2">
    <citation type="submission" date="2021-01" db="EMBL/GenBank/DDBJ databases">
        <authorList>
            <person name="Schikora-Tamarit M.A."/>
        </authorList>
    </citation>
    <scope>NUCLEOTIDE SEQUENCE</scope>
    <source>
        <strain evidence="3">CBS6075</strain>
    </source>
</reference>
<feature type="compositionally biased region" description="Polar residues" evidence="1">
    <location>
        <begin position="876"/>
        <end position="911"/>
    </location>
</feature>